<feature type="compositionally biased region" description="Polar residues" evidence="1">
    <location>
        <begin position="311"/>
        <end position="322"/>
    </location>
</feature>
<gene>
    <name evidence="2" type="ORF">TGAM01_v201188</name>
</gene>
<name>A0A2P4ZZV4_9HYPO</name>
<comment type="caution">
    <text evidence="2">The sequence shown here is derived from an EMBL/GenBank/DDBJ whole genome shotgun (WGS) entry which is preliminary data.</text>
</comment>
<dbReference type="EMBL" id="JPDN02000003">
    <property type="protein sequence ID" value="PON29822.1"/>
    <property type="molecule type" value="Genomic_DNA"/>
</dbReference>
<sequence>MRLAGGNAAERVVEDTEAREAGGKRRRDFFYVMGIEKRGASSFCGGNVCAGAGPPSLWPFMESVRGRSGACDSRLRLATNCLMGALRLGLARRRGARLGTWDLELGDLGTLGLLVTGWLGSADGLVERRASSALALGQRGQGTERMREAKQAKLAESAGTGTCETPERKQRQTGSVPVLESSVNLERQPPAILAVYSLAGWPSHRLFAAPYIPNTVEAAPSHVLASANHVSMRVGVRWMPGRSAGWLPPRSSLASRRSGGRPAQTARTVSGLGALETSTEWNGRRVLIAASPGRQRLVGLPLPFPHHPRSTGLQQTGGTAWD</sequence>
<evidence type="ECO:0000256" key="1">
    <source>
        <dbReference type="SAM" id="MobiDB-lite"/>
    </source>
</evidence>
<organism evidence="2 3">
    <name type="scientific">Trichoderma gamsii</name>
    <dbReference type="NCBI Taxonomy" id="398673"/>
    <lineage>
        <taxon>Eukaryota</taxon>
        <taxon>Fungi</taxon>
        <taxon>Dikarya</taxon>
        <taxon>Ascomycota</taxon>
        <taxon>Pezizomycotina</taxon>
        <taxon>Sordariomycetes</taxon>
        <taxon>Hypocreomycetidae</taxon>
        <taxon>Hypocreales</taxon>
        <taxon>Hypocreaceae</taxon>
        <taxon>Trichoderma</taxon>
    </lineage>
</organism>
<evidence type="ECO:0000313" key="3">
    <source>
        <dbReference type="Proteomes" id="UP000054821"/>
    </source>
</evidence>
<protein>
    <submittedName>
        <fullName evidence="2">Uncharacterized protein</fullName>
    </submittedName>
</protein>
<keyword evidence="3" id="KW-1185">Reference proteome</keyword>
<dbReference type="AlphaFoldDB" id="A0A2P4ZZV4"/>
<reference evidence="2 3" key="1">
    <citation type="journal article" date="2016" name="Genome Announc.">
        <title>Draft Whole-Genome Sequence of Trichoderma gamsii T6085, a Promising Biocontrol Agent of Fusarium Head Blight on Wheat.</title>
        <authorList>
            <person name="Baroncelli R."/>
            <person name="Zapparata A."/>
            <person name="Piaggeschi G."/>
            <person name="Sarrocco S."/>
            <person name="Vannacci G."/>
        </authorList>
    </citation>
    <scope>NUCLEOTIDE SEQUENCE [LARGE SCALE GENOMIC DNA]</scope>
    <source>
        <strain evidence="2 3">T6085</strain>
    </source>
</reference>
<proteinExistence type="predicted"/>
<accession>A0A2P4ZZV4</accession>
<feature type="region of interest" description="Disordered" evidence="1">
    <location>
        <begin position="155"/>
        <end position="177"/>
    </location>
</feature>
<dbReference type="GeneID" id="29985503"/>
<feature type="compositionally biased region" description="Low complexity" evidence="1">
    <location>
        <begin position="248"/>
        <end position="263"/>
    </location>
</feature>
<feature type="region of interest" description="Disordered" evidence="1">
    <location>
        <begin position="248"/>
        <end position="269"/>
    </location>
</feature>
<feature type="region of interest" description="Disordered" evidence="1">
    <location>
        <begin position="301"/>
        <end position="322"/>
    </location>
</feature>
<dbReference type="RefSeq" id="XP_018661329.1">
    <property type="nucleotide sequence ID" value="XM_018805420.1"/>
</dbReference>
<evidence type="ECO:0000313" key="2">
    <source>
        <dbReference type="EMBL" id="PON29822.1"/>
    </source>
</evidence>
<dbReference type="Proteomes" id="UP000054821">
    <property type="component" value="Unassembled WGS sequence"/>
</dbReference>